<dbReference type="EMBL" id="JANBPG010000009">
    <property type="protein sequence ID" value="KAJ1901987.1"/>
    <property type="molecule type" value="Genomic_DNA"/>
</dbReference>
<name>A0ACC1IW74_9FUNG</name>
<comment type="caution">
    <text evidence="1">The sequence shown here is derived from an EMBL/GenBank/DDBJ whole genome shotgun (WGS) entry which is preliminary data.</text>
</comment>
<accession>A0ACC1IW74</accession>
<dbReference type="Proteomes" id="UP001150581">
    <property type="component" value="Unassembled WGS sequence"/>
</dbReference>
<evidence type="ECO:0000313" key="1">
    <source>
        <dbReference type="EMBL" id="KAJ1901987.1"/>
    </source>
</evidence>
<keyword evidence="2" id="KW-1185">Reference proteome</keyword>
<sequence length="348" mass="38291">MPTRRFENGGQAPSNVPPEVISGSQNPTLQTLNPPLHHLAHRALRLQRAIIQQQARERLLHRENNEYDDDSGSDTSDFVGALDTFGHPMDYPSDMDSPVNDSTHDEDDGEEEEDEHDSDFSNDTFPSPLSATSAQVEGSNLEEEQGGFSDDDFDNDEFISINTQFNPMVIRQHGRRRLNAPVTVDFTQSLRPAESNSLTVDSSPPTPATGSTSQQQPEHQAQEAQEAHAVESSQQTPSSKRRHSKVCTKDHDSLAELSPTSIAKKAKTQLCAESDSAETVGRNRVLFKCAVCLDTPDPAVFVDPCGHVFCEGCAQGAVQSTRKCPVCRHAMRAKDIRVLQFRVATIGR</sequence>
<protein>
    <submittedName>
        <fullName evidence="1">Uncharacterized protein</fullName>
    </submittedName>
</protein>
<evidence type="ECO:0000313" key="2">
    <source>
        <dbReference type="Proteomes" id="UP001150581"/>
    </source>
</evidence>
<proteinExistence type="predicted"/>
<reference evidence="1" key="1">
    <citation type="submission" date="2022-07" db="EMBL/GenBank/DDBJ databases">
        <title>Phylogenomic reconstructions and comparative analyses of Kickxellomycotina fungi.</title>
        <authorList>
            <person name="Reynolds N.K."/>
            <person name="Stajich J.E."/>
            <person name="Barry K."/>
            <person name="Grigoriev I.V."/>
            <person name="Crous P."/>
            <person name="Smith M.E."/>
        </authorList>
    </citation>
    <scope>NUCLEOTIDE SEQUENCE</scope>
    <source>
        <strain evidence="1">Benny 63K</strain>
    </source>
</reference>
<gene>
    <name evidence="1" type="ORF">LPJ66_000383</name>
</gene>
<organism evidence="1 2">
    <name type="scientific">Kickxella alabastrina</name>
    <dbReference type="NCBI Taxonomy" id="61397"/>
    <lineage>
        <taxon>Eukaryota</taxon>
        <taxon>Fungi</taxon>
        <taxon>Fungi incertae sedis</taxon>
        <taxon>Zoopagomycota</taxon>
        <taxon>Kickxellomycotina</taxon>
        <taxon>Kickxellomycetes</taxon>
        <taxon>Kickxellales</taxon>
        <taxon>Kickxellaceae</taxon>
        <taxon>Kickxella</taxon>
    </lineage>
</organism>